<reference evidence="1 2" key="1">
    <citation type="submission" date="2018-06" db="EMBL/GenBank/DDBJ databases">
        <title>Genomic Encyclopedia of Archaeal and Bacterial Type Strains, Phase II (KMG-II): from individual species to whole genera.</title>
        <authorList>
            <person name="Goeker M."/>
        </authorList>
    </citation>
    <scope>NUCLEOTIDE SEQUENCE [LARGE SCALE GENOMIC DNA]</scope>
    <source>
        <strain evidence="1 2">DSM 12408</strain>
    </source>
</reference>
<protein>
    <submittedName>
        <fullName evidence="1">Uncharacterized protein</fullName>
    </submittedName>
</protein>
<keyword evidence="2" id="KW-1185">Reference proteome</keyword>
<accession>A0A327RV95</accession>
<proteinExistence type="predicted"/>
<evidence type="ECO:0000313" key="1">
    <source>
        <dbReference type="EMBL" id="RAJ20850.1"/>
    </source>
</evidence>
<comment type="caution">
    <text evidence="1">The sequence shown here is derived from an EMBL/GenBank/DDBJ whole genome shotgun (WGS) entry which is preliminary data.</text>
</comment>
<organism evidence="1 2">
    <name type="scientific">Gelidibacter algens</name>
    <dbReference type="NCBI Taxonomy" id="49280"/>
    <lineage>
        <taxon>Bacteria</taxon>
        <taxon>Pseudomonadati</taxon>
        <taxon>Bacteroidota</taxon>
        <taxon>Flavobacteriia</taxon>
        <taxon>Flavobacteriales</taxon>
        <taxon>Flavobacteriaceae</taxon>
        <taxon>Gelidibacter</taxon>
    </lineage>
</organism>
<name>A0A327RV95_9FLAO</name>
<dbReference type="EMBL" id="QLLQ01000014">
    <property type="protein sequence ID" value="RAJ20850.1"/>
    <property type="molecule type" value="Genomic_DNA"/>
</dbReference>
<dbReference type="Proteomes" id="UP000248987">
    <property type="component" value="Unassembled WGS sequence"/>
</dbReference>
<sequence length="56" mass="6737">MAWSMRIWKIYGYPKLVYIWRGSCFNTPQLIYINVSTQLSAQDNTDKRENFLIFKS</sequence>
<evidence type="ECO:0000313" key="2">
    <source>
        <dbReference type="Proteomes" id="UP000248987"/>
    </source>
</evidence>
<dbReference type="AlphaFoldDB" id="A0A327RV95"/>
<gene>
    <name evidence="1" type="ORF">LX77_03109</name>
</gene>